<name>A0ABU8JE26_9GAMM</name>
<evidence type="ECO:0000259" key="1">
    <source>
        <dbReference type="Pfam" id="PF21374"/>
    </source>
</evidence>
<keyword evidence="4" id="KW-1185">Reference proteome</keyword>
<feature type="domain" description="WsaF N-terminal" evidence="1">
    <location>
        <begin position="48"/>
        <end position="145"/>
    </location>
</feature>
<sequence>MLSGSAGIPPKAPPKPSDTLLSASSLLANRFPSIQPLRVYTVPGREPRLNLVTDSINAGSLFGGVGTAIILATMLASRRGAKLRVVTRTEAPDEQGFSQVLECNGLTTPGNVEFVHLNVNDSKSQLDVCEGDRFLTTSWWTTASVLGSVPAGRVDYLLQEDERMFYPLGDDWLRCNELLQRRDIRFVINTELLYRHLVDNGLAHLKDVAVWFEPAFPKQAIQGSMTTASSGKRNLFFYARPNNLRNLFYRGLEVLDRAVLEGIIDPRRWEVIFVGKDVPKVRLGEKLEPVVLPTMGWRDYGRFISEVDVGLCLMCTPHPSYPPLDLAAAGAFVLTNKFGLKQDLRQYSDRIVCSELDTVSLLEGLRTVIAMAESEAPQPREEAKVSRSWPSSLKAAVDHLT</sequence>
<organism evidence="3 4">
    <name type="scientific">Fulvimonas yonginensis</name>
    <dbReference type="NCBI Taxonomy" id="1495200"/>
    <lineage>
        <taxon>Bacteria</taxon>
        <taxon>Pseudomonadati</taxon>
        <taxon>Pseudomonadota</taxon>
        <taxon>Gammaproteobacteria</taxon>
        <taxon>Lysobacterales</taxon>
        <taxon>Rhodanobacteraceae</taxon>
        <taxon>Fulvimonas</taxon>
    </lineage>
</organism>
<dbReference type="Gene3D" id="3.40.50.11090">
    <property type="match status" value="1"/>
</dbReference>
<evidence type="ECO:0000313" key="4">
    <source>
        <dbReference type="Proteomes" id="UP001381174"/>
    </source>
</evidence>
<dbReference type="Gene3D" id="3.40.50.2000">
    <property type="entry name" value="Glycogen Phosphorylase B"/>
    <property type="match status" value="1"/>
</dbReference>
<dbReference type="InterPro" id="IPR048510">
    <property type="entry name" value="WsaF_N"/>
</dbReference>
<dbReference type="EMBL" id="JBBBNY010000009">
    <property type="protein sequence ID" value="MEI7037520.1"/>
    <property type="molecule type" value="Genomic_DNA"/>
</dbReference>
<evidence type="ECO:0000313" key="3">
    <source>
        <dbReference type="EMBL" id="MEI7037520.1"/>
    </source>
</evidence>
<comment type="caution">
    <text evidence="3">The sequence shown here is derived from an EMBL/GenBank/DDBJ whole genome shotgun (WGS) entry which is preliminary data.</text>
</comment>
<dbReference type="Pfam" id="PF22772">
    <property type="entry name" value="WsaF_C"/>
    <property type="match status" value="1"/>
</dbReference>
<evidence type="ECO:0000259" key="2">
    <source>
        <dbReference type="Pfam" id="PF22772"/>
    </source>
</evidence>
<reference evidence="3 4" key="1">
    <citation type="journal article" date="2014" name="Int. J. Syst. Evol. Microbiol.">
        <title>Fulvimonas yonginensis sp. nov., isolated from greenhouse soil, and emended description of the genus Fulvimonas.</title>
        <authorList>
            <person name="Ahn J.H."/>
            <person name="Kim S.J."/>
            <person name="Weon H.Y."/>
            <person name="Hong S.B."/>
            <person name="Seok S.J."/>
            <person name="Kwon S.W."/>
        </authorList>
    </citation>
    <scope>NUCLEOTIDE SEQUENCE [LARGE SCALE GENOMIC DNA]</scope>
    <source>
        <strain evidence="3 4">KACC 16952</strain>
    </source>
</reference>
<feature type="domain" description="WsaF C-terminal" evidence="2">
    <location>
        <begin position="233"/>
        <end position="365"/>
    </location>
</feature>
<dbReference type="Proteomes" id="UP001381174">
    <property type="component" value="Unassembled WGS sequence"/>
</dbReference>
<dbReference type="Pfam" id="PF21374">
    <property type="entry name" value="WsaF_N"/>
    <property type="match status" value="1"/>
</dbReference>
<protein>
    <submittedName>
        <fullName evidence="3">Uncharacterized protein</fullName>
    </submittedName>
</protein>
<dbReference type="InterPro" id="IPR055050">
    <property type="entry name" value="WsaF_C"/>
</dbReference>
<gene>
    <name evidence="3" type="ORF">WAT24_12185</name>
</gene>
<proteinExistence type="predicted"/>
<accession>A0ABU8JE26</accession>